<keyword evidence="2" id="KW-1185">Reference proteome</keyword>
<sequence>MLEDALDLAVFALAQAHGDPEVVALDPIERRLDGAVLHAVDGHALAQAVELGLIGVAVGAHAVTAQPARIRVCDHLGEAAVVRQQQQTLGVDVEPAHRDDAGHVLGQRLEHGRAPLRVARRGDEAARLVEDPQPGALPLRQRLAVDEDAVGLRDVDGRRVEDLPVEADPTRGDHRFGVPARCDAGACHCLGDALALEGAFLGGLARRRRLRGALGRAAAQRSVAARTLGPLISGLGPPLGIGLLGVGVGRGCPDLR</sequence>
<gene>
    <name evidence="1" type="ORF">NBEOAGPD_3681</name>
</gene>
<dbReference type="AlphaFoldDB" id="A0AA37HRE6"/>
<accession>A0AA37HRE6</accession>
<name>A0AA37HRE6_9HYPH</name>
<reference evidence="1" key="1">
    <citation type="journal article" date="2016" name="Front. Microbiol.">
        <title>Genome Sequence of the Piezophilic, Mesophilic Sulfate-Reducing Bacterium Desulfovibrio indicus J2T.</title>
        <authorList>
            <person name="Cao J."/>
            <person name="Maignien L."/>
            <person name="Shao Z."/>
            <person name="Alain K."/>
            <person name="Jebbar M."/>
        </authorList>
    </citation>
    <scope>NUCLEOTIDE SEQUENCE</scope>
    <source>
        <strain evidence="1">NBRC 103626</strain>
    </source>
</reference>
<protein>
    <submittedName>
        <fullName evidence="1">Uncharacterized protein</fullName>
    </submittedName>
</protein>
<dbReference type="EMBL" id="BPQM01000096">
    <property type="protein sequence ID" value="GJD80440.1"/>
    <property type="molecule type" value="Genomic_DNA"/>
</dbReference>
<proteinExistence type="predicted"/>
<comment type="caution">
    <text evidence="1">The sequence shown here is derived from an EMBL/GenBank/DDBJ whole genome shotgun (WGS) entry which is preliminary data.</text>
</comment>
<evidence type="ECO:0000313" key="2">
    <source>
        <dbReference type="Proteomes" id="UP001055108"/>
    </source>
</evidence>
<dbReference type="Proteomes" id="UP001055108">
    <property type="component" value="Unassembled WGS sequence"/>
</dbReference>
<evidence type="ECO:0000313" key="1">
    <source>
        <dbReference type="EMBL" id="GJD80440.1"/>
    </source>
</evidence>
<organism evidence="1 2">
    <name type="scientific">Methylobacterium gregans</name>
    <dbReference type="NCBI Taxonomy" id="374424"/>
    <lineage>
        <taxon>Bacteria</taxon>
        <taxon>Pseudomonadati</taxon>
        <taxon>Pseudomonadota</taxon>
        <taxon>Alphaproteobacteria</taxon>
        <taxon>Hyphomicrobiales</taxon>
        <taxon>Methylobacteriaceae</taxon>
        <taxon>Methylobacterium</taxon>
    </lineage>
</organism>
<reference evidence="1" key="2">
    <citation type="submission" date="2021-08" db="EMBL/GenBank/DDBJ databases">
        <authorList>
            <person name="Tani A."/>
            <person name="Ola A."/>
            <person name="Ogura Y."/>
            <person name="Katsura K."/>
            <person name="Hayashi T."/>
        </authorList>
    </citation>
    <scope>NUCLEOTIDE SEQUENCE</scope>
    <source>
        <strain evidence="1">NBRC 103626</strain>
    </source>
</reference>